<evidence type="ECO:0000259" key="1">
    <source>
        <dbReference type="Pfam" id="PF00934"/>
    </source>
</evidence>
<evidence type="ECO:0000313" key="2">
    <source>
        <dbReference type="EMBL" id="ORA96951.1"/>
    </source>
</evidence>
<keyword evidence="3" id="KW-1185">Reference proteome</keyword>
<dbReference type="InterPro" id="IPR000084">
    <property type="entry name" value="PE-PGRS_N"/>
</dbReference>
<dbReference type="STRING" id="28445.BHQ20_24790"/>
<dbReference type="Proteomes" id="UP000192739">
    <property type="component" value="Unassembled WGS sequence"/>
</dbReference>
<proteinExistence type="predicted"/>
<sequence length="348" mass="37061">MSLLVAAPELLTSAAADLAGIEAALHSAQRAAAGPTTALMAAAADEVSAAAAAFFAEYGQQYQALSAQAGVFHERFVQALAAGAGSYLAAEEAGSAVLRQMLDGFRGALNARSEALLGRPLINTAGVAIQGGAEAVVGAGGTGGIGEAINYVSQFLRRQLSIYDFRDWRGWLAFVLDYTWGAPGTLMGYGLQIVNDFTPNSNYDPVLSQLAGAHVYRGGIGIPGFATTLGNVTTSLGYSPGAENLMINHEGVHVWQNRLFGPFFSASYAAWMSGGFFVGTGYWLMHPELDWYKLVETAAYYNNPWEVMAYTLQGNWPPPSANPALLWPSSADPVIFWPGWKQLFEPFL</sequence>
<dbReference type="AlphaFoldDB" id="A0A1E3S6Z2"/>
<dbReference type="InterPro" id="IPR038332">
    <property type="entry name" value="PPE_sf"/>
</dbReference>
<reference evidence="2 3" key="1">
    <citation type="submission" date="2017-02" db="EMBL/GenBank/DDBJ databases">
        <title>The new phylogeny of genus Mycobacterium.</title>
        <authorList>
            <person name="Tortoli E."/>
            <person name="Trovato A."/>
            <person name="Cirillo D.M."/>
        </authorList>
    </citation>
    <scope>NUCLEOTIDE SEQUENCE [LARGE SCALE GENOMIC DNA]</scope>
    <source>
        <strain evidence="2 3">DSM 44049</strain>
    </source>
</reference>
<dbReference type="Pfam" id="PF00934">
    <property type="entry name" value="PE"/>
    <property type="match status" value="1"/>
</dbReference>
<feature type="domain" description="PE" evidence="1">
    <location>
        <begin position="4"/>
        <end position="93"/>
    </location>
</feature>
<name>A0A1E3S6Z2_MYCIE</name>
<protein>
    <submittedName>
        <fullName evidence="2">PE family protein</fullName>
    </submittedName>
</protein>
<dbReference type="SUPFAM" id="SSF140459">
    <property type="entry name" value="PE/PPE dimer-like"/>
    <property type="match status" value="1"/>
</dbReference>
<dbReference type="RefSeq" id="WP_069421812.1">
    <property type="nucleotide sequence ID" value="NZ_CBCRZH010000075.1"/>
</dbReference>
<comment type="caution">
    <text evidence="2">The sequence shown here is derived from an EMBL/GenBank/DDBJ whole genome shotgun (WGS) entry which is preliminary data.</text>
</comment>
<gene>
    <name evidence="2" type="ORF">BST27_23565</name>
</gene>
<evidence type="ECO:0000313" key="3">
    <source>
        <dbReference type="Proteomes" id="UP000192739"/>
    </source>
</evidence>
<accession>A0A1E3S6Z2</accession>
<organism evidence="2 3">
    <name type="scientific">Mycobacterium intermedium</name>
    <dbReference type="NCBI Taxonomy" id="28445"/>
    <lineage>
        <taxon>Bacteria</taxon>
        <taxon>Bacillati</taxon>
        <taxon>Actinomycetota</taxon>
        <taxon>Actinomycetes</taxon>
        <taxon>Mycobacteriales</taxon>
        <taxon>Mycobacteriaceae</taxon>
        <taxon>Mycobacterium</taxon>
        <taxon>Mycobacterium simiae complex</taxon>
    </lineage>
</organism>
<dbReference type="EMBL" id="MVHT01000083">
    <property type="protein sequence ID" value="ORA96951.1"/>
    <property type="molecule type" value="Genomic_DNA"/>
</dbReference>
<dbReference type="Gene3D" id="1.10.287.850">
    <property type="entry name" value="HP0062-like domain"/>
    <property type="match status" value="1"/>
</dbReference>